<evidence type="ECO:0000256" key="3">
    <source>
        <dbReference type="ARBA" id="ARBA00023163"/>
    </source>
</evidence>
<dbReference type="CDD" id="cd06995">
    <property type="entry name" value="cupin_YkgD-like_N"/>
    <property type="match status" value="1"/>
</dbReference>
<dbReference type="SUPFAM" id="SSF46689">
    <property type="entry name" value="Homeodomain-like"/>
    <property type="match status" value="2"/>
</dbReference>
<dbReference type="InterPro" id="IPR020449">
    <property type="entry name" value="Tscrpt_reg_AraC-type_HTH"/>
</dbReference>
<dbReference type="InterPro" id="IPR032783">
    <property type="entry name" value="AraC_lig"/>
</dbReference>
<dbReference type="GO" id="GO:0003700">
    <property type="term" value="F:DNA-binding transcription factor activity"/>
    <property type="evidence" value="ECO:0007669"/>
    <property type="project" value="InterPro"/>
</dbReference>
<proteinExistence type="predicted"/>
<dbReference type="PANTHER" id="PTHR46796">
    <property type="entry name" value="HTH-TYPE TRANSCRIPTIONAL ACTIVATOR RHAS-RELATED"/>
    <property type="match status" value="1"/>
</dbReference>
<dbReference type="GO" id="GO:0043565">
    <property type="term" value="F:sequence-specific DNA binding"/>
    <property type="evidence" value="ECO:0007669"/>
    <property type="project" value="InterPro"/>
</dbReference>
<dbReference type="InterPro" id="IPR018060">
    <property type="entry name" value="HTH_AraC"/>
</dbReference>
<evidence type="ECO:0000259" key="4">
    <source>
        <dbReference type="PROSITE" id="PS01124"/>
    </source>
</evidence>
<dbReference type="Pfam" id="PF12833">
    <property type="entry name" value="HTH_18"/>
    <property type="match status" value="1"/>
</dbReference>
<keyword evidence="1" id="KW-0805">Transcription regulation</keyword>
<dbReference type="AlphaFoldDB" id="A0A7X4H9K4"/>
<dbReference type="PANTHER" id="PTHR46796:SF7">
    <property type="entry name" value="ARAC FAMILY TRANSCRIPTIONAL REGULATOR"/>
    <property type="match status" value="1"/>
</dbReference>
<organism evidence="5 6">
    <name type="scientific">Pseudoduganella aquatica</name>
    <dbReference type="NCBI Taxonomy" id="2660641"/>
    <lineage>
        <taxon>Bacteria</taxon>
        <taxon>Pseudomonadati</taxon>
        <taxon>Pseudomonadota</taxon>
        <taxon>Betaproteobacteria</taxon>
        <taxon>Burkholderiales</taxon>
        <taxon>Oxalobacteraceae</taxon>
        <taxon>Telluria group</taxon>
        <taxon>Pseudoduganella</taxon>
    </lineage>
</organism>
<dbReference type="Pfam" id="PF12852">
    <property type="entry name" value="Cupin_6"/>
    <property type="match status" value="1"/>
</dbReference>
<dbReference type="Proteomes" id="UP000450676">
    <property type="component" value="Unassembled WGS sequence"/>
</dbReference>
<protein>
    <submittedName>
        <fullName evidence="5">Helix-turn-helix domain-containing protein</fullName>
    </submittedName>
</protein>
<keyword evidence="2" id="KW-0238">DNA-binding</keyword>
<dbReference type="EMBL" id="WWCU01000006">
    <property type="protein sequence ID" value="MYN07188.1"/>
    <property type="molecule type" value="Genomic_DNA"/>
</dbReference>
<keyword evidence="3" id="KW-0804">Transcription</keyword>
<name>A0A7X4H9K4_9BURK</name>
<accession>A0A7X4H9K4</accession>
<dbReference type="PRINTS" id="PR00032">
    <property type="entry name" value="HTHARAC"/>
</dbReference>
<dbReference type="Gene3D" id="1.10.10.60">
    <property type="entry name" value="Homeodomain-like"/>
    <property type="match status" value="2"/>
</dbReference>
<evidence type="ECO:0000256" key="2">
    <source>
        <dbReference type="ARBA" id="ARBA00023125"/>
    </source>
</evidence>
<dbReference type="InterPro" id="IPR050204">
    <property type="entry name" value="AraC_XylS_family_regulators"/>
</dbReference>
<evidence type="ECO:0000313" key="6">
    <source>
        <dbReference type="Proteomes" id="UP000450676"/>
    </source>
</evidence>
<evidence type="ECO:0000256" key="1">
    <source>
        <dbReference type="ARBA" id="ARBA00023015"/>
    </source>
</evidence>
<dbReference type="InterPro" id="IPR009057">
    <property type="entry name" value="Homeodomain-like_sf"/>
</dbReference>
<evidence type="ECO:0000313" key="5">
    <source>
        <dbReference type="EMBL" id="MYN07188.1"/>
    </source>
</evidence>
<gene>
    <name evidence="5" type="ORF">GTP77_07530</name>
</gene>
<dbReference type="RefSeq" id="WP_161071560.1">
    <property type="nucleotide sequence ID" value="NZ_WWCU01000006.1"/>
</dbReference>
<dbReference type="PROSITE" id="PS01124">
    <property type="entry name" value="HTH_ARAC_FAMILY_2"/>
    <property type="match status" value="1"/>
</dbReference>
<comment type="caution">
    <text evidence="5">The sequence shown here is derived from an EMBL/GenBank/DDBJ whole genome shotgun (WGS) entry which is preliminary data.</text>
</comment>
<keyword evidence="6" id="KW-1185">Reference proteome</keyword>
<reference evidence="5 6" key="1">
    <citation type="submission" date="2019-12" db="EMBL/GenBank/DDBJ databases">
        <title>Novel species isolated from a subtropical stream in China.</title>
        <authorList>
            <person name="Lu H."/>
        </authorList>
    </citation>
    <scope>NUCLEOTIDE SEQUENCE [LARGE SCALE GENOMIC DNA]</scope>
    <source>
        <strain evidence="5 6">FT127W</strain>
    </source>
</reference>
<feature type="domain" description="HTH araC/xylS-type" evidence="4">
    <location>
        <begin position="202"/>
        <end position="303"/>
    </location>
</feature>
<dbReference type="SMART" id="SM00342">
    <property type="entry name" value="HTH_ARAC"/>
    <property type="match status" value="1"/>
</dbReference>
<sequence length="319" mass="33743">MGALSRLLSLYPVQTALDIRCHFGAPWVLDQPAEPAGVAPYHLVVSGGGWLEVGAQRGIAVQAGDILLFPHGSPHKLHTGDPAAQPPVPRAFESGQVVRVYENGGQGEATDILCGRLEFGAGGPHPLLAALPELIHVRTAGRDDFAGLQSLMAMLRVETETVRPGARAVVSQLASALFALLMRAWLEQASAMPGLFALLAEQRLQAALLAMLAEPEKPWTLEELAGLCHMSRATFARLFQKAAGSTPAAVLTQTRMARAAALLAQGRLPAGQIAEQVGYQSEAAFNRVFKRSYGVGPGAYRRGAAAPLTASRRRPAPSS</sequence>